<dbReference type="Proteomes" id="UP000600588">
    <property type="component" value="Unassembled WGS sequence"/>
</dbReference>
<keyword evidence="7" id="KW-1185">Reference proteome</keyword>
<dbReference type="RefSeq" id="WP_188230268.1">
    <property type="nucleotide sequence ID" value="NZ_JACVXB010000003.1"/>
</dbReference>
<dbReference type="InterPro" id="IPR002471">
    <property type="entry name" value="Pept_S9_AS"/>
</dbReference>
<dbReference type="GO" id="GO:0008239">
    <property type="term" value="F:dipeptidyl-peptidase activity"/>
    <property type="evidence" value="ECO:0007669"/>
    <property type="project" value="TreeGrafter"/>
</dbReference>
<dbReference type="SUPFAM" id="SSF82171">
    <property type="entry name" value="DPP6 N-terminal domain-like"/>
    <property type="match status" value="1"/>
</dbReference>
<organism evidence="6 7">
    <name type="scientific">Aestuariibaculum sediminum</name>
    <dbReference type="NCBI Taxonomy" id="2770637"/>
    <lineage>
        <taxon>Bacteria</taxon>
        <taxon>Pseudomonadati</taxon>
        <taxon>Bacteroidota</taxon>
        <taxon>Flavobacteriia</taxon>
        <taxon>Flavobacteriales</taxon>
        <taxon>Flavobacteriaceae</taxon>
    </lineage>
</organism>
<feature type="domain" description="Dipeptidylpeptidase IV N-terminal" evidence="5">
    <location>
        <begin position="98"/>
        <end position="440"/>
    </location>
</feature>
<name>A0A8J6UCW1_9FLAO</name>
<dbReference type="Gene3D" id="2.140.10.30">
    <property type="entry name" value="Dipeptidylpeptidase IV, N-terminal domain"/>
    <property type="match status" value="1"/>
</dbReference>
<dbReference type="GO" id="GO:0006508">
    <property type="term" value="P:proteolysis"/>
    <property type="evidence" value="ECO:0007669"/>
    <property type="project" value="UniProtKB-KW"/>
</dbReference>
<dbReference type="Pfam" id="PF00326">
    <property type="entry name" value="Peptidase_S9"/>
    <property type="match status" value="1"/>
</dbReference>
<dbReference type="GO" id="GO:0004252">
    <property type="term" value="F:serine-type endopeptidase activity"/>
    <property type="evidence" value="ECO:0007669"/>
    <property type="project" value="InterPro"/>
</dbReference>
<dbReference type="PANTHER" id="PTHR11731:SF193">
    <property type="entry name" value="DIPEPTIDYL PEPTIDASE 9"/>
    <property type="match status" value="1"/>
</dbReference>
<evidence type="ECO:0000259" key="4">
    <source>
        <dbReference type="Pfam" id="PF00326"/>
    </source>
</evidence>
<keyword evidence="3" id="KW-0325">Glycoprotein</keyword>
<protein>
    <submittedName>
        <fullName evidence="6">S9 family peptidase</fullName>
    </submittedName>
</protein>
<feature type="domain" description="Peptidase S9 prolyl oligopeptidase catalytic" evidence="4">
    <location>
        <begin position="530"/>
        <end position="726"/>
    </location>
</feature>
<evidence type="ECO:0000259" key="5">
    <source>
        <dbReference type="Pfam" id="PF00930"/>
    </source>
</evidence>
<dbReference type="EMBL" id="JACVXB010000003">
    <property type="protein sequence ID" value="MBD0832499.1"/>
    <property type="molecule type" value="Genomic_DNA"/>
</dbReference>
<dbReference type="InterPro" id="IPR002469">
    <property type="entry name" value="Peptidase_S9B_N"/>
</dbReference>
<evidence type="ECO:0000256" key="3">
    <source>
        <dbReference type="ARBA" id="ARBA00023180"/>
    </source>
</evidence>
<reference evidence="6 7" key="1">
    <citation type="submission" date="2020-09" db="EMBL/GenBank/DDBJ databases">
        <title>TT11 complete genome.</title>
        <authorList>
            <person name="Wu Z."/>
        </authorList>
    </citation>
    <scope>NUCLEOTIDE SEQUENCE [LARGE SCALE GENOMIC DNA]</scope>
    <source>
        <strain evidence="6 7">TT11</strain>
    </source>
</reference>
<keyword evidence="1" id="KW-0645">Protease</keyword>
<dbReference type="InterPro" id="IPR029058">
    <property type="entry name" value="AB_hydrolase_fold"/>
</dbReference>
<dbReference type="PANTHER" id="PTHR11731">
    <property type="entry name" value="PROTEASE FAMILY S9B,C DIPEPTIDYL-PEPTIDASE IV-RELATED"/>
    <property type="match status" value="1"/>
</dbReference>
<evidence type="ECO:0000313" key="6">
    <source>
        <dbReference type="EMBL" id="MBD0832499.1"/>
    </source>
</evidence>
<gene>
    <name evidence="6" type="ORF">ICJ83_10175</name>
</gene>
<dbReference type="InterPro" id="IPR050278">
    <property type="entry name" value="Serine_Prot_S9B/DPPIV"/>
</dbReference>
<evidence type="ECO:0000256" key="2">
    <source>
        <dbReference type="ARBA" id="ARBA00022801"/>
    </source>
</evidence>
<sequence>MKYLQISFYACVLFVTCLTAQNKQITLEEIWNGTFRTERMDVLHSMANGQQYSVFNFNRSTRSTSVDIYDYKTLEKVETLVDSREIDELDYFTNYTFSKDESKLILATNETSVYRHSVLGNYFVYNVDDKTLISIADEKIQEPTFSPDGTKVAYVYKNNIYIKELSTGVTTQVTTDGEKNKIINGITDWVYEEEFAFVRAFEWNTDGDKIAFIRFDETNVPEFSMDLYGESLYPTQQVFKYPKAGEANSLVSLHFYDLTTKGTKTVKVNKSYNDFYIPRIKWTNNANILSAHYLNRKQNELDLWFIDAEENSASLVLAETDKAYVDVTDNLTFLEDNSFIWTSEKDGYNHIYHYSNNGDLINQVTTGNWEVTAYYGYDEKSDRIFYQSVENGSINRDVYSVKLNGRSKKRLSQLEGTNHAEFSADFSFFINTFSNTKTPPVYTLNKATTGEIIKPIKDNKALLQQLSNYNLSEKEFSTISVNGNDLNMWMLKPSNFDANKSYPVLMFQYSGPGSQQVANQWLNANDFWYQHLAQQGYIIVCIDGRGTGFKGADFKKVTYGQLGKYEVEDQIAAAKQLAELSFVDKTRIGIWGWSYGGFMSSNCLFKGNDVFKMAIAVAPVTSWRFYDTVYTERYNGLPQENPEGYDDNSPINHVEKLRGDFLLVHGTADDNVHVQNTMRLVESLIQADKQFDWAIYPDKNHGIYGGNTRLHLYKKMTNFLNENLGDKIK</sequence>
<dbReference type="InterPro" id="IPR001375">
    <property type="entry name" value="Peptidase_S9_cat"/>
</dbReference>
<dbReference type="Pfam" id="PF00930">
    <property type="entry name" value="DPPIV_N"/>
    <property type="match status" value="1"/>
</dbReference>
<dbReference type="AlphaFoldDB" id="A0A8J6UCW1"/>
<dbReference type="PROSITE" id="PS00708">
    <property type="entry name" value="PRO_ENDOPEP_SER"/>
    <property type="match status" value="1"/>
</dbReference>
<proteinExistence type="predicted"/>
<keyword evidence="2" id="KW-0378">Hydrolase</keyword>
<evidence type="ECO:0000256" key="1">
    <source>
        <dbReference type="ARBA" id="ARBA00022670"/>
    </source>
</evidence>
<evidence type="ECO:0000313" key="7">
    <source>
        <dbReference type="Proteomes" id="UP000600588"/>
    </source>
</evidence>
<comment type="caution">
    <text evidence="6">The sequence shown here is derived from an EMBL/GenBank/DDBJ whole genome shotgun (WGS) entry which is preliminary data.</text>
</comment>
<accession>A0A8J6UCW1</accession>
<dbReference type="SUPFAM" id="SSF53474">
    <property type="entry name" value="alpha/beta-Hydrolases"/>
    <property type="match status" value="1"/>
</dbReference>
<dbReference type="Gene3D" id="3.40.50.1820">
    <property type="entry name" value="alpha/beta hydrolase"/>
    <property type="match status" value="1"/>
</dbReference>
<dbReference type="FunFam" id="3.40.50.1820:FF:000003">
    <property type="entry name" value="Dipeptidyl peptidase 4"/>
    <property type="match status" value="1"/>
</dbReference>